<evidence type="ECO:0000259" key="3">
    <source>
        <dbReference type="PROSITE" id="PS50893"/>
    </source>
</evidence>
<dbReference type="PROSITE" id="PS00211">
    <property type="entry name" value="ABC_TRANSPORTER_1"/>
    <property type="match status" value="1"/>
</dbReference>
<dbReference type="SUPFAM" id="SSF52540">
    <property type="entry name" value="P-loop containing nucleoside triphosphate hydrolases"/>
    <property type="match status" value="1"/>
</dbReference>
<dbReference type="SMART" id="SM00382">
    <property type="entry name" value="AAA"/>
    <property type="match status" value="1"/>
</dbReference>
<keyword evidence="1" id="KW-0547">Nucleotide-binding</keyword>
<protein>
    <submittedName>
        <fullName evidence="4">ATP-binding cassette domain-containing protein</fullName>
    </submittedName>
</protein>
<dbReference type="InterPro" id="IPR003593">
    <property type="entry name" value="AAA+_ATPase"/>
</dbReference>
<feature type="domain" description="ABC transporter" evidence="3">
    <location>
        <begin position="18"/>
        <end position="225"/>
    </location>
</feature>
<dbReference type="InterPro" id="IPR027417">
    <property type="entry name" value="P-loop_NTPase"/>
</dbReference>
<reference evidence="4 5" key="1">
    <citation type="submission" date="2018-10" db="EMBL/GenBank/DDBJ databases">
        <authorList>
            <person name="Li J."/>
        </authorList>
    </citation>
    <scope>NUCLEOTIDE SEQUENCE [LARGE SCALE GENOMIC DNA]</scope>
    <source>
        <strain evidence="4 5">JCM 11654</strain>
    </source>
</reference>
<evidence type="ECO:0000313" key="4">
    <source>
        <dbReference type="EMBL" id="RLP83308.1"/>
    </source>
</evidence>
<dbReference type="InterPro" id="IPR015854">
    <property type="entry name" value="ABC_transpr_LolD-like"/>
</dbReference>
<dbReference type="OrthoDB" id="9802264at2"/>
<keyword evidence="2 4" id="KW-0067">ATP-binding</keyword>
<dbReference type="GO" id="GO:0005886">
    <property type="term" value="C:plasma membrane"/>
    <property type="evidence" value="ECO:0007669"/>
    <property type="project" value="TreeGrafter"/>
</dbReference>
<comment type="caution">
    <text evidence="4">The sequence shown here is derived from an EMBL/GenBank/DDBJ whole genome shotgun (WGS) entry which is preliminary data.</text>
</comment>
<evidence type="ECO:0000256" key="2">
    <source>
        <dbReference type="ARBA" id="ARBA00022840"/>
    </source>
</evidence>
<name>A0A3L7AUY1_9MICO</name>
<dbReference type="Proteomes" id="UP000269438">
    <property type="component" value="Unassembled WGS sequence"/>
</dbReference>
<keyword evidence="5" id="KW-1185">Reference proteome</keyword>
<dbReference type="GO" id="GO:0016887">
    <property type="term" value="F:ATP hydrolysis activity"/>
    <property type="evidence" value="ECO:0007669"/>
    <property type="project" value="InterPro"/>
</dbReference>
<dbReference type="AlphaFoldDB" id="A0A3L7AUY1"/>
<proteinExistence type="predicted"/>
<accession>A0A3L7AUY1</accession>
<dbReference type="GO" id="GO:0005524">
    <property type="term" value="F:ATP binding"/>
    <property type="evidence" value="ECO:0007669"/>
    <property type="project" value="UniProtKB-KW"/>
</dbReference>
<gene>
    <name evidence="4" type="ORF">D9V34_08790</name>
</gene>
<dbReference type="InterPro" id="IPR017871">
    <property type="entry name" value="ABC_transporter-like_CS"/>
</dbReference>
<dbReference type="PANTHER" id="PTHR24220">
    <property type="entry name" value="IMPORT ATP-BINDING PROTEIN"/>
    <property type="match status" value="1"/>
</dbReference>
<dbReference type="GO" id="GO:0022857">
    <property type="term" value="F:transmembrane transporter activity"/>
    <property type="evidence" value="ECO:0007669"/>
    <property type="project" value="TreeGrafter"/>
</dbReference>
<dbReference type="InterPro" id="IPR003439">
    <property type="entry name" value="ABC_transporter-like_ATP-bd"/>
</dbReference>
<dbReference type="RefSeq" id="WP_121688428.1">
    <property type="nucleotide sequence ID" value="NZ_RCUY01000005.1"/>
</dbReference>
<dbReference type="Pfam" id="PF00005">
    <property type="entry name" value="ABC_tran"/>
    <property type="match status" value="1"/>
</dbReference>
<organism evidence="4 5">
    <name type="scientific">Mycetocola lacteus</name>
    <dbReference type="NCBI Taxonomy" id="76637"/>
    <lineage>
        <taxon>Bacteria</taxon>
        <taxon>Bacillati</taxon>
        <taxon>Actinomycetota</taxon>
        <taxon>Actinomycetes</taxon>
        <taxon>Micrococcales</taxon>
        <taxon>Microbacteriaceae</taxon>
        <taxon>Mycetocola</taxon>
    </lineage>
</organism>
<sequence>MSEQGTTTARTHSAGFTAHGVTLVRTRPDGTSVPVLDDLNLEVSPGEMVCVSGRSGTGKSTLLEVCAGGVRPTSGELFWAGTRLHALPDRPLERWRSATVGYLDQGSSLLEELRIVENVLLGIARPSTANIHAAHAVLTRLGIGHLAESWPRKCSGGERQRAAIARALLRAVPLLIFDEPTASLDARSATLVLDVLDEARTEGAAILVASHDDLVLNRADRIIHL</sequence>
<dbReference type="Gene3D" id="3.40.50.300">
    <property type="entry name" value="P-loop containing nucleotide triphosphate hydrolases"/>
    <property type="match status" value="1"/>
</dbReference>
<evidence type="ECO:0000256" key="1">
    <source>
        <dbReference type="ARBA" id="ARBA00022741"/>
    </source>
</evidence>
<evidence type="ECO:0000313" key="5">
    <source>
        <dbReference type="Proteomes" id="UP000269438"/>
    </source>
</evidence>
<dbReference type="EMBL" id="RCUY01000005">
    <property type="protein sequence ID" value="RLP83308.1"/>
    <property type="molecule type" value="Genomic_DNA"/>
</dbReference>
<dbReference type="PROSITE" id="PS50893">
    <property type="entry name" value="ABC_TRANSPORTER_2"/>
    <property type="match status" value="1"/>
</dbReference>